<organism evidence="2 3">
    <name type="scientific">Hyalangium minutum</name>
    <dbReference type="NCBI Taxonomy" id="394096"/>
    <lineage>
        <taxon>Bacteria</taxon>
        <taxon>Pseudomonadati</taxon>
        <taxon>Myxococcota</taxon>
        <taxon>Myxococcia</taxon>
        <taxon>Myxococcales</taxon>
        <taxon>Cystobacterineae</taxon>
        <taxon>Archangiaceae</taxon>
        <taxon>Hyalangium</taxon>
    </lineage>
</organism>
<evidence type="ECO:0000313" key="3">
    <source>
        <dbReference type="Proteomes" id="UP000028725"/>
    </source>
</evidence>
<dbReference type="STRING" id="394096.DB31_5937"/>
<evidence type="ECO:0000256" key="1">
    <source>
        <dbReference type="SAM" id="MobiDB-lite"/>
    </source>
</evidence>
<feature type="region of interest" description="Disordered" evidence="1">
    <location>
        <begin position="1"/>
        <end position="42"/>
    </location>
</feature>
<keyword evidence="3" id="KW-1185">Reference proteome</keyword>
<dbReference type="EMBL" id="JMCB01000030">
    <property type="protein sequence ID" value="KFE60598.1"/>
    <property type="molecule type" value="Genomic_DNA"/>
</dbReference>
<proteinExistence type="predicted"/>
<gene>
    <name evidence="2" type="ORF">DB31_5937</name>
</gene>
<protein>
    <submittedName>
        <fullName evidence="2">Uncharacterized protein</fullName>
    </submittedName>
</protein>
<dbReference type="Proteomes" id="UP000028725">
    <property type="component" value="Unassembled WGS sequence"/>
</dbReference>
<reference evidence="2 3" key="1">
    <citation type="submission" date="2014-04" db="EMBL/GenBank/DDBJ databases">
        <title>Genome assembly of Hyalangium minutum DSM 14724.</title>
        <authorList>
            <person name="Sharma G."/>
            <person name="Subramanian S."/>
        </authorList>
    </citation>
    <scope>NUCLEOTIDE SEQUENCE [LARGE SCALE GENOMIC DNA]</scope>
    <source>
        <strain evidence="2 3">DSM 14724</strain>
    </source>
</reference>
<comment type="caution">
    <text evidence="2">The sequence shown here is derived from an EMBL/GenBank/DDBJ whole genome shotgun (WGS) entry which is preliminary data.</text>
</comment>
<sequence>MNRWRSVFHGGSRARAAESEPGPKRKWYYKTSSTEGRWPRKTPRKLCRSSRIGWTCGPRLRNARGQMMHFVRSCSRIRGRP</sequence>
<accession>A0A085VYT5</accession>
<dbReference type="AlphaFoldDB" id="A0A085VYT5"/>
<evidence type="ECO:0000313" key="2">
    <source>
        <dbReference type="EMBL" id="KFE60598.1"/>
    </source>
</evidence>
<name>A0A085VYT5_9BACT</name>